<feature type="repeat" description="RCC1" evidence="2">
    <location>
        <begin position="59"/>
        <end position="115"/>
    </location>
</feature>
<dbReference type="KEGG" id="dpp:DICPUDRAFT_148108"/>
<dbReference type="Pfam" id="PF25390">
    <property type="entry name" value="WD40_RLD"/>
    <property type="match status" value="1"/>
</dbReference>
<dbReference type="OrthoDB" id="10256179at2759"/>
<feature type="repeat" description="RCC1" evidence="2">
    <location>
        <begin position="218"/>
        <end position="269"/>
    </location>
</feature>
<gene>
    <name evidence="4" type="ORF">DICPUDRAFT_148108</name>
</gene>
<evidence type="ECO:0000256" key="2">
    <source>
        <dbReference type="PROSITE-ProRule" id="PRU00235"/>
    </source>
</evidence>
<dbReference type="InterPro" id="IPR000408">
    <property type="entry name" value="Reg_chr_condens"/>
</dbReference>
<evidence type="ECO:0000313" key="5">
    <source>
        <dbReference type="Proteomes" id="UP000001064"/>
    </source>
</evidence>
<keyword evidence="5" id="KW-1185">Reference proteome</keyword>
<feature type="repeat" description="RCC1" evidence="2">
    <location>
        <begin position="4"/>
        <end position="58"/>
    </location>
</feature>
<feature type="repeat" description="RCC1" evidence="2">
    <location>
        <begin position="116"/>
        <end position="217"/>
    </location>
</feature>
<dbReference type="PANTHER" id="PTHR22870">
    <property type="entry name" value="REGULATOR OF CHROMOSOME CONDENSATION"/>
    <property type="match status" value="1"/>
</dbReference>
<dbReference type="InterPro" id="IPR051210">
    <property type="entry name" value="Ub_ligase/GEF_domain"/>
</dbReference>
<dbReference type="STRING" id="5786.F0ZA98"/>
<evidence type="ECO:0000313" key="4">
    <source>
        <dbReference type="EMBL" id="EGC39089.1"/>
    </source>
</evidence>
<accession>F0ZA98</accession>
<evidence type="ECO:0000259" key="3">
    <source>
        <dbReference type="Pfam" id="PF25390"/>
    </source>
</evidence>
<keyword evidence="1" id="KW-0677">Repeat</keyword>
<name>F0ZA98_DICPU</name>
<dbReference type="EMBL" id="GL870963">
    <property type="protein sequence ID" value="EGC39089.1"/>
    <property type="molecule type" value="Genomic_DNA"/>
</dbReference>
<dbReference type="InterPro" id="IPR009091">
    <property type="entry name" value="RCC1/BLIP-II"/>
</dbReference>
<dbReference type="SUPFAM" id="SSF50985">
    <property type="entry name" value="RCC1/BLIP-II"/>
    <property type="match status" value="1"/>
</dbReference>
<dbReference type="PROSITE" id="PS00626">
    <property type="entry name" value="RCC1_2"/>
    <property type="match status" value="1"/>
</dbReference>
<dbReference type="Proteomes" id="UP000001064">
    <property type="component" value="Unassembled WGS sequence"/>
</dbReference>
<sequence>MNEIKVFSWGSGNLGQLGLGNTDDSVSSPSLVLLSNNEIRKVNDIVGGGSHTMMVANDGDLYTFGSNDCGQLGFKLLENQKYITTPQPVDYFKNNSIKIKNCSGGWSHSLACDVNGFVYSWGSNSHSQLGLTFNAIDTTEKEKKPQQLPIKIDSNNNNNNNSNTEVKRKIVFKKKIINNINKENQFNPININYFINEKIKIISVSCGMRHSIVLSSDFKVYGWGCNKFGQLSNNVQGVLQELPKLLEFGGEGVSQISCGFKHTVLLDTTKKKLITFGFNRYGQLGNGNTTDQSQPVIIPIEPILNDGDCSVIVKEIQCGWSNSCFLTNQGKLYLCGRGEYGILGDERDLTVDLSVQNIFKVLKSKPFNSEPISSFSMGSEHVLIQLENNDIYSVGWNEHYQLGLCEVVIPGKDGDNKSIPQLLPSIKGSGDYSFVKTGSGHSFFIVNK</sequence>
<dbReference type="InParanoid" id="F0ZA98"/>
<dbReference type="PROSITE" id="PS50012">
    <property type="entry name" value="RCC1_3"/>
    <property type="match status" value="6"/>
</dbReference>
<protein>
    <recommendedName>
        <fullName evidence="3">RCC1-like domain-containing protein</fullName>
    </recommendedName>
</protein>
<reference evidence="5" key="1">
    <citation type="journal article" date="2011" name="Genome Biol.">
        <title>Comparative genomics of the social amoebae Dictyostelium discoideum and Dictyostelium purpureum.</title>
        <authorList>
            <consortium name="US DOE Joint Genome Institute (JGI-PGF)"/>
            <person name="Sucgang R."/>
            <person name="Kuo A."/>
            <person name="Tian X."/>
            <person name="Salerno W."/>
            <person name="Parikh A."/>
            <person name="Feasley C.L."/>
            <person name="Dalin E."/>
            <person name="Tu H."/>
            <person name="Huang E."/>
            <person name="Barry K."/>
            <person name="Lindquist E."/>
            <person name="Shapiro H."/>
            <person name="Bruce D."/>
            <person name="Schmutz J."/>
            <person name="Salamov A."/>
            <person name="Fey P."/>
            <person name="Gaudet P."/>
            <person name="Anjard C."/>
            <person name="Babu M.M."/>
            <person name="Basu S."/>
            <person name="Bushmanova Y."/>
            <person name="van der Wel H."/>
            <person name="Katoh-Kurasawa M."/>
            <person name="Dinh C."/>
            <person name="Coutinho P.M."/>
            <person name="Saito T."/>
            <person name="Elias M."/>
            <person name="Schaap P."/>
            <person name="Kay R.R."/>
            <person name="Henrissat B."/>
            <person name="Eichinger L."/>
            <person name="Rivero F."/>
            <person name="Putnam N.H."/>
            <person name="West C.M."/>
            <person name="Loomis W.F."/>
            <person name="Chisholm R.L."/>
            <person name="Shaulsky G."/>
            <person name="Strassmann J.E."/>
            <person name="Queller D.C."/>
            <person name="Kuspa A."/>
            <person name="Grigoriev I.V."/>
        </authorList>
    </citation>
    <scope>NUCLEOTIDE SEQUENCE [LARGE SCALE GENOMIC DNA]</scope>
    <source>
        <strain evidence="5">QSDP1</strain>
    </source>
</reference>
<evidence type="ECO:0000256" key="1">
    <source>
        <dbReference type="ARBA" id="ARBA00022737"/>
    </source>
</evidence>
<dbReference type="VEuPathDB" id="AmoebaDB:DICPUDRAFT_148108"/>
<dbReference type="Gene3D" id="2.130.10.30">
    <property type="entry name" value="Regulator of chromosome condensation 1/beta-lactamase-inhibitor protein II"/>
    <property type="match status" value="2"/>
</dbReference>
<feature type="domain" description="RCC1-like" evidence="3">
    <location>
        <begin position="181"/>
        <end position="444"/>
    </location>
</feature>
<organism evidence="4 5">
    <name type="scientific">Dictyostelium purpureum</name>
    <name type="common">Slime mold</name>
    <dbReference type="NCBI Taxonomy" id="5786"/>
    <lineage>
        <taxon>Eukaryota</taxon>
        <taxon>Amoebozoa</taxon>
        <taxon>Evosea</taxon>
        <taxon>Eumycetozoa</taxon>
        <taxon>Dictyostelia</taxon>
        <taxon>Dictyosteliales</taxon>
        <taxon>Dictyosteliaceae</taxon>
        <taxon>Dictyostelium</taxon>
    </lineage>
</organism>
<dbReference type="PRINTS" id="PR00633">
    <property type="entry name" value="RCCNDNSATION"/>
</dbReference>
<dbReference type="OMA" id="GWGNCRK"/>
<proteinExistence type="predicted"/>
<dbReference type="RefSeq" id="XP_003284341.1">
    <property type="nucleotide sequence ID" value="XM_003284293.1"/>
</dbReference>
<feature type="repeat" description="RCC1" evidence="2">
    <location>
        <begin position="271"/>
        <end position="329"/>
    </location>
</feature>
<dbReference type="AlphaFoldDB" id="F0ZA98"/>
<dbReference type="InterPro" id="IPR058923">
    <property type="entry name" value="RCC1-like_dom"/>
</dbReference>
<dbReference type="GeneID" id="10510269"/>
<dbReference type="PANTHER" id="PTHR22870:SF466">
    <property type="entry name" value="ANKYRIN REPEAT-CONTAINING PROTEIN"/>
    <property type="match status" value="1"/>
</dbReference>
<feature type="repeat" description="RCC1" evidence="2">
    <location>
        <begin position="389"/>
        <end position="448"/>
    </location>
</feature>
<dbReference type="Pfam" id="PF00415">
    <property type="entry name" value="RCC1"/>
    <property type="match status" value="3"/>
</dbReference>
<dbReference type="eggNOG" id="KOG1426">
    <property type="taxonomic scope" value="Eukaryota"/>
</dbReference>